<dbReference type="RefSeq" id="WP_289999977.1">
    <property type="nucleotide sequence ID" value="NZ_JAUEPH010000004.1"/>
</dbReference>
<evidence type="ECO:0008006" key="3">
    <source>
        <dbReference type="Google" id="ProtNLM"/>
    </source>
</evidence>
<dbReference type="PROSITE" id="PS51257">
    <property type="entry name" value="PROKAR_LIPOPROTEIN"/>
    <property type="match status" value="1"/>
</dbReference>
<sequence>MCDRLSNKAYSTFLSFLLFAFLLTLVSCNEDEENAPPVVQFKGIAAAFNDQVEALEYSLTIFVDQPGAGGTAETWVPVGFMDVDAGHAFVKLERLNADSTQTTIIIGYYPDKIPNDPNQLETNGELRDDTKRLFEVSKKYVLTKENFDKALAYIESVERTKKKYHLNNYNCADFAIQVGLAAGENVPDTYGAWDINFGMGKRLTGGGSNPGNLGQDLRQ</sequence>
<accession>A0ABT7YD28</accession>
<gene>
    <name evidence="1" type="ORF">QVH07_09690</name>
</gene>
<dbReference type="EMBL" id="JAUEPH010000004">
    <property type="protein sequence ID" value="MDN3204422.1"/>
    <property type="molecule type" value="Genomic_DNA"/>
</dbReference>
<comment type="caution">
    <text evidence="1">The sequence shown here is derived from an EMBL/GenBank/DDBJ whole genome shotgun (WGS) entry which is preliminary data.</text>
</comment>
<proteinExistence type="predicted"/>
<name>A0ABT7YD28_9BACT</name>
<dbReference type="Proteomes" id="UP001171916">
    <property type="component" value="Unassembled WGS sequence"/>
</dbReference>
<reference evidence="1" key="1">
    <citation type="submission" date="2023-06" db="EMBL/GenBank/DDBJ databases">
        <title>Robiginitalea aurantiacus sp. nov. and Algoriphagus sediminis sp. nov., isolated from coastal sediment.</title>
        <authorList>
            <person name="Zhou Z.Y."/>
            <person name="An J."/>
            <person name="Jia Y.W."/>
            <person name="Du Z.J."/>
        </authorList>
    </citation>
    <scope>NUCLEOTIDE SEQUENCE</scope>
    <source>
        <strain evidence="1">C2-7</strain>
    </source>
</reference>
<protein>
    <recommendedName>
        <fullName evidence="3">DUF4105 domain-containing protein</fullName>
    </recommendedName>
</protein>
<evidence type="ECO:0000313" key="2">
    <source>
        <dbReference type="Proteomes" id="UP001171916"/>
    </source>
</evidence>
<organism evidence="1 2">
    <name type="scientific">Algoriphagus sediminis</name>
    <dbReference type="NCBI Taxonomy" id="3057113"/>
    <lineage>
        <taxon>Bacteria</taxon>
        <taxon>Pseudomonadati</taxon>
        <taxon>Bacteroidota</taxon>
        <taxon>Cytophagia</taxon>
        <taxon>Cytophagales</taxon>
        <taxon>Cyclobacteriaceae</taxon>
        <taxon>Algoriphagus</taxon>
    </lineage>
</organism>
<evidence type="ECO:0000313" key="1">
    <source>
        <dbReference type="EMBL" id="MDN3204422.1"/>
    </source>
</evidence>
<keyword evidence="2" id="KW-1185">Reference proteome</keyword>